<evidence type="ECO:0000256" key="1">
    <source>
        <dbReference type="ARBA" id="ARBA00022649"/>
    </source>
</evidence>
<dbReference type="InterPro" id="IPR016181">
    <property type="entry name" value="Acyl_CoA_acyltransferase"/>
</dbReference>
<keyword evidence="1" id="KW-1277">Toxin-antitoxin system</keyword>
<dbReference type="RefSeq" id="WP_083011553.1">
    <property type="nucleotide sequence ID" value="NZ_CP060015.1"/>
</dbReference>
<accession>A0ABX3SMS5</accession>
<evidence type="ECO:0000313" key="5">
    <source>
        <dbReference type="Proteomes" id="UP000243140"/>
    </source>
</evidence>
<dbReference type="Proteomes" id="UP000243140">
    <property type="component" value="Unassembled WGS sequence"/>
</dbReference>
<comment type="caution">
    <text evidence="4">The sequence shown here is derived from an EMBL/GenBank/DDBJ whole genome shotgun (WGS) entry which is preliminary data.</text>
</comment>
<organism evidence="4 5">
    <name type="scientific">Mycobacterium malmoense</name>
    <dbReference type="NCBI Taxonomy" id="1780"/>
    <lineage>
        <taxon>Bacteria</taxon>
        <taxon>Bacillati</taxon>
        <taxon>Actinomycetota</taxon>
        <taxon>Actinomycetes</taxon>
        <taxon>Mycobacteriales</taxon>
        <taxon>Mycobacteriaceae</taxon>
        <taxon>Mycobacterium</taxon>
    </lineage>
</organism>
<dbReference type="EMBL" id="MVHV01000022">
    <property type="protein sequence ID" value="ORA79456.1"/>
    <property type="molecule type" value="Genomic_DNA"/>
</dbReference>
<evidence type="ECO:0000256" key="3">
    <source>
        <dbReference type="ARBA" id="ARBA00023315"/>
    </source>
</evidence>
<reference evidence="4 5" key="1">
    <citation type="submission" date="2017-02" db="EMBL/GenBank/DDBJ databases">
        <title>The new phylogeny of genus Mycobacterium.</title>
        <authorList>
            <person name="Tortoli E."/>
            <person name="Trovato A."/>
            <person name="Cirillo D.M."/>
        </authorList>
    </citation>
    <scope>NUCLEOTIDE SEQUENCE [LARGE SCALE GENOMIC DNA]</scope>
    <source>
        <strain evidence="4 5">IP1130001</strain>
    </source>
</reference>
<dbReference type="PANTHER" id="PTHR36449:SF1">
    <property type="entry name" value="ACETYLTRANSFERASE"/>
    <property type="match status" value="1"/>
</dbReference>
<name>A0ABX3SMS5_MYCMA</name>
<gene>
    <name evidence="4" type="ORF">BST29_19150</name>
</gene>
<sequence>MRTYRPPEPLSGRHDLTQFRCRSTEQTEWLRRYSRQSAATGTTRVFVVTEQQRTQVVAYYAWCMAQLHGDAAPSRIRRGAGRYPQPVALLARLGVDAGHERAGLGAGLLRDVFARLAELSDDIGCRGLLVHAESADARNFYLHLIPEFEPSPTDNLHLVLLMKDIRRTLRDAVEGGIS</sequence>
<dbReference type="SUPFAM" id="SSF55729">
    <property type="entry name" value="Acyl-CoA N-acyltransferases (Nat)"/>
    <property type="match status" value="1"/>
</dbReference>
<keyword evidence="3" id="KW-0012">Acyltransferase</keyword>
<dbReference type="Gene3D" id="3.40.630.30">
    <property type="match status" value="1"/>
</dbReference>
<keyword evidence="5" id="KW-1185">Reference proteome</keyword>
<evidence type="ECO:0000313" key="4">
    <source>
        <dbReference type="EMBL" id="ORA79456.1"/>
    </source>
</evidence>
<dbReference type="PANTHER" id="PTHR36449">
    <property type="entry name" value="ACETYLTRANSFERASE-RELATED"/>
    <property type="match status" value="1"/>
</dbReference>
<evidence type="ECO:0000256" key="2">
    <source>
        <dbReference type="ARBA" id="ARBA00022679"/>
    </source>
</evidence>
<keyword evidence="2" id="KW-0808">Transferase</keyword>
<protein>
    <submittedName>
        <fullName evidence="4">GNAT family N-acetyltransferase</fullName>
    </submittedName>
</protein>
<proteinExistence type="predicted"/>